<evidence type="ECO:0000259" key="5">
    <source>
        <dbReference type="PROSITE" id="PS51194"/>
    </source>
</evidence>
<dbReference type="PANTHER" id="PTHR10799">
    <property type="entry name" value="SNF2/RAD54 HELICASE FAMILY"/>
    <property type="match status" value="1"/>
</dbReference>
<dbReference type="CDD" id="cd18793">
    <property type="entry name" value="SF2_C_SNF"/>
    <property type="match status" value="1"/>
</dbReference>
<evidence type="ECO:0000259" key="3">
    <source>
        <dbReference type="PROSITE" id="PS50966"/>
    </source>
</evidence>
<evidence type="ECO:0000259" key="4">
    <source>
        <dbReference type="PROSITE" id="PS51192"/>
    </source>
</evidence>
<keyword evidence="2" id="KW-0863">Zinc-finger</keyword>
<dbReference type="PROSITE" id="PS51194">
    <property type="entry name" value="HELICASE_CTER"/>
    <property type="match status" value="1"/>
</dbReference>
<dbReference type="InterPro" id="IPR038718">
    <property type="entry name" value="SNF2-like_sf"/>
</dbReference>
<evidence type="ECO:0000313" key="7">
    <source>
        <dbReference type="Proteomes" id="UP001317532"/>
    </source>
</evidence>
<dbReference type="Gene3D" id="3.40.50.300">
    <property type="entry name" value="P-loop containing nucleotide triphosphate hydrolases"/>
    <property type="match status" value="1"/>
</dbReference>
<dbReference type="InterPro" id="IPR007527">
    <property type="entry name" value="Znf_SWIM"/>
</dbReference>
<dbReference type="CDD" id="cd18012">
    <property type="entry name" value="DEXQc_arch_SWI2_SNF2"/>
    <property type="match status" value="1"/>
</dbReference>
<organism evidence="6 7">
    <name type="scientific">Vulcanimicrobium alpinum</name>
    <dbReference type="NCBI Taxonomy" id="3016050"/>
    <lineage>
        <taxon>Bacteria</taxon>
        <taxon>Bacillati</taxon>
        <taxon>Vulcanimicrobiota</taxon>
        <taxon>Vulcanimicrobiia</taxon>
        <taxon>Vulcanimicrobiales</taxon>
        <taxon>Vulcanimicrobiaceae</taxon>
        <taxon>Vulcanimicrobium</taxon>
    </lineage>
</organism>
<protein>
    <recommendedName>
        <fullName evidence="8">Helicase</fullName>
    </recommendedName>
</protein>
<dbReference type="InterPro" id="IPR000330">
    <property type="entry name" value="SNF2_N"/>
</dbReference>
<dbReference type="PROSITE" id="PS50966">
    <property type="entry name" value="ZF_SWIM"/>
    <property type="match status" value="1"/>
</dbReference>
<dbReference type="SUPFAM" id="SSF52540">
    <property type="entry name" value="P-loop containing nucleoside triphosphate hydrolases"/>
    <property type="match status" value="2"/>
</dbReference>
<reference evidence="6 7" key="1">
    <citation type="journal article" date="2022" name="ISME Commun">
        <title>Vulcanimicrobium alpinus gen. nov. sp. nov., the first cultivated representative of the candidate phylum 'Eremiobacterota', is a metabolically versatile aerobic anoxygenic phototroph.</title>
        <authorList>
            <person name="Yabe S."/>
            <person name="Muto K."/>
            <person name="Abe K."/>
            <person name="Yokota A."/>
            <person name="Staudigel H."/>
            <person name="Tebo B.M."/>
        </authorList>
    </citation>
    <scope>NUCLEOTIDE SEQUENCE [LARGE SCALE GENOMIC DNA]</scope>
    <source>
        <strain evidence="6 7">WC8-2</strain>
    </source>
</reference>
<evidence type="ECO:0000313" key="6">
    <source>
        <dbReference type="EMBL" id="BDE06827.1"/>
    </source>
</evidence>
<sequence length="1060" mass="115319">MAELTLCDAVGLRDIEREFGAVTYRRGLRYAHDGRVAQIDTPDEHTVRGRVSGGARAPYETVVRVHHDGRRRLRIESTCTCPVDDRCKHGAALLAVALGAQDDDDTIETDDAPDPALARWLQNLQREHRAPDTVPEFLAYQLSIRERRRLTVDIAIARREESGAVRTVRAMSRADALVSTARAIGPDDMMALKLLTAEGSPNLAVRARLVSAAVELMVASGNATFAGTPLTAGASARGTIAWRIGDDGRQHLATLVGGDDVTVFLTPEPWYVRADGACGRFDLGLDPRAAATILEAPPLRDADAADAAVHLARFGIAVPQSTIATQRVAEPPVAVLRLECDELPPRYRYQRPRAADAVAKLAFRYGPHETPAGTKTTSFKRNADGAIVVHERDRDAERAAIAQLAAYGLARRDGDTFGFVPWDPERNWMQFLLNGVPELQARGWRVTTAHDFPVTLVEPTAPIDVQLNDAGAGSFAVDVTVDVDGKPVRLVPLIVAALHNTPGLLDRDGRVAIGTLPGGRHLALPAERLRAVVSTLVELFDARGTGDARLTLPRALALEDVDGVLRLRGSGTERVRGAARSLAAPSSLAPVPASLRATLRSYQHEGFAWLQRLRVCGFGGILADSMGLGKTVQTLAHLLAEQKAGRLDVPALVIAPTSVVPNWAAEAERFAPSLRVLVLNGPQRAAHFPEIPRADVVVTSYALLARDADTLLAQRWHIAVLDEAQNIKNPAAKVTQTAYRIDARQRIALTGTPVENHLGELWSLFSYVDPSVLGERLHFNRHFRTPIEKNDDASRRTALAARIAPFLLRRTKERVAPELPPKTEIVRSIEMGAAQRDVYETIRAAMHERVRRAIAAKGLAKSQIVVLDALLKMRQACCDPRLVKADAAKAAGAGAKLATLLEMLDELLEDGRRILLFSQFTSMLALVEAALDERAIPYVLLTGDTRERAEPIRRFQAGEVPLFLISLKAGGTGLNLTAADTVIHFDPWWNPATERQATDRAHRIGQTKPVFVYKLVCERTVEERILELHERKAALADAILDGDVGAAALDAETIAALFAE</sequence>
<keyword evidence="2" id="KW-0479">Metal-binding</keyword>
<dbReference type="Gene3D" id="3.40.50.10810">
    <property type="entry name" value="Tandem AAA-ATPase domain"/>
    <property type="match status" value="1"/>
</dbReference>
<proteinExistence type="predicted"/>
<dbReference type="Proteomes" id="UP001317532">
    <property type="component" value="Chromosome"/>
</dbReference>
<dbReference type="SMART" id="SM00490">
    <property type="entry name" value="HELICc"/>
    <property type="match status" value="1"/>
</dbReference>
<dbReference type="KEGG" id="vab:WPS_21030"/>
<dbReference type="EMBL" id="AP025523">
    <property type="protein sequence ID" value="BDE06827.1"/>
    <property type="molecule type" value="Genomic_DNA"/>
</dbReference>
<keyword evidence="2" id="KW-0862">Zinc</keyword>
<keyword evidence="1" id="KW-0378">Hydrolase</keyword>
<evidence type="ECO:0008006" key="8">
    <source>
        <dbReference type="Google" id="ProtNLM"/>
    </source>
</evidence>
<dbReference type="GO" id="GO:0005524">
    <property type="term" value="F:ATP binding"/>
    <property type="evidence" value="ECO:0007669"/>
    <property type="project" value="InterPro"/>
</dbReference>
<feature type="domain" description="Helicase C-terminal" evidence="5">
    <location>
        <begin position="899"/>
        <end position="1045"/>
    </location>
</feature>
<dbReference type="Pfam" id="PF00176">
    <property type="entry name" value="SNF2-rel_dom"/>
    <property type="match status" value="1"/>
</dbReference>
<feature type="domain" description="SWIM-type" evidence="3">
    <location>
        <begin position="59"/>
        <end position="98"/>
    </location>
</feature>
<dbReference type="AlphaFoldDB" id="A0AAN1XWU4"/>
<dbReference type="RefSeq" id="WP_317994471.1">
    <property type="nucleotide sequence ID" value="NZ_AP025523.1"/>
</dbReference>
<dbReference type="SMART" id="SM00487">
    <property type="entry name" value="DEXDc"/>
    <property type="match status" value="1"/>
</dbReference>
<dbReference type="InterPro" id="IPR014001">
    <property type="entry name" value="Helicase_ATP-bd"/>
</dbReference>
<evidence type="ECO:0000256" key="1">
    <source>
        <dbReference type="ARBA" id="ARBA00022801"/>
    </source>
</evidence>
<dbReference type="InterPro" id="IPR049730">
    <property type="entry name" value="SNF2/RAD54-like_C"/>
</dbReference>
<dbReference type="GO" id="GO:0016787">
    <property type="term" value="F:hydrolase activity"/>
    <property type="evidence" value="ECO:0007669"/>
    <property type="project" value="UniProtKB-KW"/>
</dbReference>
<dbReference type="Pfam" id="PF00271">
    <property type="entry name" value="Helicase_C"/>
    <property type="match status" value="1"/>
</dbReference>
<dbReference type="PROSITE" id="PS51192">
    <property type="entry name" value="HELICASE_ATP_BIND_1"/>
    <property type="match status" value="1"/>
</dbReference>
<gene>
    <name evidence="6" type="ORF">WPS_21030</name>
</gene>
<keyword evidence="7" id="KW-1185">Reference proteome</keyword>
<dbReference type="InterPro" id="IPR027417">
    <property type="entry name" value="P-loop_NTPase"/>
</dbReference>
<evidence type="ECO:0000256" key="2">
    <source>
        <dbReference type="PROSITE-ProRule" id="PRU00325"/>
    </source>
</evidence>
<accession>A0AAN1XWU4</accession>
<name>A0AAN1XWU4_UNVUL</name>
<dbReference type="GO" id="GO:0008270">
    <property type="term" value="F:zinc ion binding"/>
    <property type="evidence" value="ECO:0007669"/>
    <property type="project" value="UniProtKB-KW"/>
</dbReference>
<feature type="domain" description="Helicase ATP-binding" evidence="4">
    <location>
        <begin position="611"/>
        <end position="771"/>
    </location>
</feature>
<dbReference type="InterPro" id="IPR001650">
    <property type="entry name" value="Helicase_C-like"/>
</dbReference>